<evidence type="ECO:0000313" key="2">
    <source>
        <dbReference type="Proteomes" id="UP000009168"/>
    </source>
</evidence>
<sequence length="184" mass="22139">MPQYSCNYLFTLLNQKEYFLFGSRIKLEQYYSLVFQLNLKSCQNITAFRKESLHIFNSLNYSAQVDFINQISGNKLFFIETCQTFYLKYQILSKKSTIFSFISQKLLSLNLFISIAYQSNNYQNILEWLSFCYQQYLINYLSQFFISPLQLIQSQRIFFRQSICDTSLYFYIIQLSKEQTFSTY</sequence>
<reference evidence="2" key="1">
    <citation type="journal article" date="2006" name="PLoS Biol.">
        <title>Macronuclear genome sequence of the ciliate Tetrahymena thermophila, a model eukaryote.</title>
        <authorList>
            <person name="Eisen J.A."/>
            <person name="Coyne R.S."/>
            <person name="Wu M."/>
            <person name="Wu D."/>
            <person name="Thiagarajan M."/>
            <person name="Wortman J.R."/>
            <person name="Badger J.H."/>
            <person name="Ren Q."/>
            <person name="Amedeo P."/>
            <person name="Jones K.M."/>
            <person name="Tallon L.J."/>
            <person name="Delcher A.L."/>
            <person name="Salzberg S.L."/>
            <person name="Silva J.C."/>
            <person name="Haas B.J."/>
            <person name="Majoros W.H."/>
            <person name="Farzad M."/>
            <person name="Carlton J.M."/>
            <person name="Smith R.K. Jr."/>
            <person name="Garg J."/>
            <person name="Pearlman R.E."/>
            <person name="Karrer K.M."/>
            <person name="Sun L."/>
            <person name="Manning G."/>
            <person name="Elde N.C."/>
            <person name="Turkewitz A.P."/>
            <person name="Asai D.J."/>
            <person name="Wilkes D.E."/>
            <person name="Wang Y."/>
            <person name="Cai H."/>
            <person name="Collins K."/>
            <person name="Stewart B.A."/>
            <person name="Lee S.R."/>
            <person name="Wilamowska K."/>
            <person name="Weinberg Z."/>
            <person name="Ruzzo W.L."/>
            <person name="Wloga D."/>
            <person name="Gaertig J."/>
            <person name="Frankel J."/>
            <person name="Tsao C.-C."/>
            <person name="Gorovsky M.A."/>
            <person name="Keeling P.J."/>
            <person name="Waller R.F."/>
            <person name="Patron N.J."/>
            <person name="Cherry J.M."/>
            <person name="Stover N.A."/>
            <person name="Krieger C.J."/>
            <person name="del Toro C."/>
            <person name="Ryder H.F."/>
            <person name="Williamson S.C."/>
            <person name="Barbeau R.A."/>
            <person name="Hamilton E.P."/>
            <person name="Orias E."/>
        </authorList>
    </citation>
    <scope>NUCLEOTIDE SEQUENCE [LARGE SCALE GENOMIC DNA]</scope>
    <source>
        <strain evidence="2">SB210</strain>
    </source>
</reference>
<proteinExistence type="predicted"/>
<protein>
    <submittedName>
        <fullName evidence="1">Uncharacterized protein</fullName>
    </submittedName>
</protein>
<name>W7X6Y5_TETTS</name>
<dbReference type="RefSeq" id="XP_012652296.1">
    <property type="nucleotide sequence ID" value="XM_012796842.1"/>
</dbReference>
<accession>W7X6Y5</accession>
<dbReference type="KEGG" id="tet:TTHERM_000319919"/>
<gene>
    <name evidence="1" type="ORF">TTHERM_000319919</name>
</gene>
<evidence type="ECO:0000313" key="1">
    <source>
        <dbReference type="EMBL" id="EWS75140.1"/>
    </source>
</evidence>
<dbReference type="InParanoid" id="W7X6Y5"/>
<keyword evidence="2" id="KW-1185">Reference proteome</keyword>
<dbReference type="AlphaFoldDB" id="W7X6Y5"/>
<dbReference type="GeneID" id="24438423"/>
<dbReference type="Proteomes" id="UP000009168">
    <property type="component" value="Unassembled WGS sequence"/>
</dbReference>
<dbReference type="EMBL" id="GG662743">
    <property type="protein sequence ID" value="EWS75140.1"/>
    <property type="molecule type" value="Genomic_DNA"/>
</dbReference>
<organism evidence="1 2">
    <name type="scientific">Tetrahymena thermophila (strain SB210)</name>
    <dbReference type="NCBI Taxonomy" id="312017"/>
    <lineage>
        <taxon>Eukaryota</taxon>
        <taxon>Sar</taxon>
        <taxon>Alveolata</taxon>
        <taxon>Ciliophora</taxon>
        <taxon>Intramacronucleata</taxon>
        <taxon>Oligohymenophorea</taxon>
        <taxon>Hymenostomatida</taxon>
        <taxon>Tetrahymenina</taxon>
        <taxon>Tetrahymenidae</taxon>
        <taxon>Tetrahymena</taxon>
    </lineage>
</organism>